<dbReference type="GO" id="GO:0007018">
    <property type="term" value="P:microtubule-based movement"/>
    <property type="evidence" value="ECO:0007669"/>
    <property type="project" value="InterPro"/>
</dbReference>
<evidence type="ECO:0000256" key="2">
    <source>
        <dbReference type="ARBA" id="ARBA00010899"/>
    </source>
</evidence>
<dbReference type="EMBL" id="JAZGQO010000002">
    <property type="protein sequence ID" value="KAK6190079.1"/>
    <property type="molecule type" value="Genomic_DNA"/>
</dbReference>
<evidence type="ECO:0000313" key="15">
    <source>
        <dbReference type="EMBL" id="KAK6190079.1"/>
    </source>
</evidence>
<dbReference type="FunFam" id="3.40.850.10:FF:000065">
    <property type="entry name" value="Kinesin-like protein"/>
    <property type="match status" value="1"/>
</dbReference>
<dbReference type="AlphaFoldDB" id="A0AAN8KBG9"/>
<evidence type="ECO:0000256" key="6">
    <source>
        <dbReference type="ARBA" id="ARBA00022840"/>
    </source>
</evidence>
<sequence length="718" mass="79633">MKSYFFIFQRKPLATSNRIGGLSKLPMPGSRLKPPSSTTKRARSPEIEEAVDINSGKKRCLEKPAPALALPKTNTTKSLAKTSAKSSSNLRSTTNTSRRPLASTKPNNKSVSTLNRPSRPMTNTRPPAVGGVVKKPVSTGISKTKPPAAAAPARSSGSGSKRPGWDLKGRLQDMEALVLSRENMSAELQSQLESYNKRIFSLESHNQQLTGTVREKEQQTQDNTAEISNLRRQIREAEDSLDCTKRRLQREIEDLTFSKSTLERQKETLSGELSANQAEITGLKSSIAELTSTQAKSAAELEGIRINLTDANSTIKARDGTIAELKELVRQHEEKIKEQELKLIEQETTRRQLHNTIQELKGNIRVFCRVRPLLGKETIGNDGIITHMNFPDTDGKILEMDKIGDATLNESTLLNSTRGASKYEFNFDKVFDPTSTQASVFEEISQLVQSALDGYNVCIFAYGQTGSGKTYTMEGGGLEEEKSMGMIPRAVQQIFATGSQLQEKGWQYEFLASMLEIYNETIHDLLSERQDIKHEVKMKGKDTSDVYVTNLTTVPVKQESEVLNLLKQASHNRAVAETKCNERSSRSHSVFQLHLTGNNTITGEALQGTLNLVDLAGSERLKESGSEGQRLKETLSINKSLSNLGNVIMALGRQESHVPYRNSKLTYLLQNSLGGNSKTLMFVNINPREEYFNESLNSLRFATKVNQCNIGTAQKKIK</sequence>
<evidence type="ECO:0000256" key="5">
    <source>
        <dbReference type="ARBA" id="ARBA00022741"/>
    </source>
</evidence>
<dbReference type="Gene3D" id="1.10.287.1490">
    <property type="match status" value="1"/>
</dbReference>
<feature type="compositionally biased region" description="Low complexity" evidence="13">
    <location>
        <begin position="145"/>
        <end position="162"/>
    </location>
</feature>
<proteinExistence type="inferred from homology"/>
<evidence type="ECO:0000256" key="12">
    <source>
        <dbReference type="SAM" id="Coils"/>
    </source>
</evidence>
<reference evidence="15 16" key="1">
    <citation type="submission" date="2024-01" db="EMBL/GenBank/DDBJ databases">
        <title>The genome of the rayed Mediterranean limpet Patella caerulea (Linnaeus, 1758).</title>
        <authorList>
            <person name="Anh-Thu Weber A."/>
            <person name="Halstead-Nussloch G."/>
        </authorList>
    </citation>
    <scope>NUCLEOTIDE SEQUENCE [LARGE SCALE GENOMIC DNA]</scope>
    <source>
        <strain evidence="15">AATW-2023a</strain>
        <tissue evidence="15">Whole specimen</tissue>
    </source>
</reference>
<dbReference type="GO" id="GO:0090307">
    <property type="term" value="P:mitotic spindle assembly"/>
    <property type="evidence" value="ECO:0007669"/>
    <property type="project" value="UniProtKB-ARBA"/>
</dbReference>
<keyword evidence="4 11" id="KW-0493">Microtubule</keyword>
<dbReference type="GO" id="GO:0005524">
    <property type="term" value="F:ATP binding"/>
    <property type="evidence" value="ECO:0007669"/>
    <property type="project" value="UniProtKB-UniRule"/>
</dbReference>
<comment type="similarity">
    <text evidence="2">Belongs to the TRAFAC class myosin-kinesin ATPase superfamily. Kinesin family. KIN-14 subfamily.</text>
</comment>
<dbReference type="GO" id="GO:0003777">
    <property type="term" value="F:microtubule motor activity"/>
    <property type="evidence" value="ECO:0007669"/>
    <property type="project" value="InterPro"/>
</dbReference>
<keyword evidence="16" id="KW-1185">Reference proteome</keyword>
<evidence type="ECO:0000256" key="1">
    <source>
        <dbReference type="ARBA" id="ARBA00004245"/>
    </source>
</evidence>
<dbReference type="PROSITE" id="PS00411">
    <property type="entry name" value="KINESIN_MOTOR_1"/>
    <property type="match status" value="1"/>
</dbReference>
<dbReference type="InterPro" id="IPR001752">
    <property type="entry name" value="Kinesin_motor_dom"/>
</dbReference>
<evidence type="ECO:0000313" key="16">
    <source>
        <dbReference type="Proteomes" id="UP001347796"/>
    </source>
</evidence>
<keyword evidence="9" id="KW-0206">Cytoskeleton</keyword>
<accession>A0AAN8KBG9</accession>
<dbReference type="SUPFAM" id="SSF52540">
    <property type="entry name" value="P-loop containing nucleoside triphosphate hydrolases"/>
    <property type="match status" value="1"/>
</dbReference>
<keyword evidence="8 10" id="KW-0505">Motor protein</keyword>
<dbReference type="GO" id="GO:0008017">
    <property type="term" value="F:microtubule binding"/>
    <property type="evidence" value="ECO:0007669"/>
    <property type="project" value="InterPro"/>
</dbReference>
<name>A0AAN8KBG9_PATCE</name>
<evidence type="ECO:0000256" key="3">
    <source>
        <dbReference type="ARBA" id="ARBA00022490"/>
    </source>
</evidence>
<comment type="caution">
    <text evidence="15">The sequence shown here is derived from an EMBL/GenBank/DDBJ whole genome shotgun (WGS) entry which is preliminary data.</text>
</comment>
<gene>
    <name evidence="15" type="ORF">SNE40_002016</name>
</gene>
<dbReference type="InterPro" id="IPR027417">
    <property type="entry name" value="P-loop_NTPase"/>
</dbReference>
<keyword evidence="6 10" id="KW-0067">ATP-binding</keyword>
<organism evidence="15 16">
    <name type="scientific">Patella caerulea</name>
    <name type="common">Rayed Mediterranean limpet</name>
    <dbReference type="NCBI Taxonomy" id="87958"/>
    <lineage>
        <taxon>Eukaryota</taxon>
        <taxon>Metazoa</taxon>
        <taxon>Spiralia</taxon>
        <taxon>Lophotrochozoa</taxon>
        <taxon>Mollusca</taxon>
        <taxon>Gastropoda</taxon>
        <taxon>Patellogastropoda</taxon>
        <taxon>Patelloidea</taxon>
        <taxon>Patellidae</taxon>
        <taxon>Patella</taxon>
    </lineage>
</organism>
<dbReference type="Pfam" id="PF00225">
    <property type="entry name" value="Kinesin"/>
    <property type="match status" value="1"/>
</dbReference>
<evidence type="ECO:0000256" key="7">
    <source>
        <dbReference type="ARBA" id="ARBA00023054"/>
    </source>
</evidence>
<keyword evidence="7 12" id="KW-0175">Coiled coil</keyword>
<evidence type="ECO:0000256" key="9">
    <source>
        <dbReference type="ARBA" id="ARBA00023212"/>
    </source>
</evidence>
<dbReference type="CDD" id="cd01366">
    <property type="entry name" value="KISc_C_terminal"/>
    <property type="match status" value="1"/>
</dbReference>
<evidence type="ECO:0000256" key="13">
    <source>
        <dbReference type="SAM" id="MobiDB-lite"/>
    </source>
</evidence>
<feature type="compositionally biased region" description="Low complexity" evidence="13">
    <location>
        <begin position="126"/>
        <end position="137"/>
    </location>
</feature>
<evidence type="ECO:0000256" key="8">
    <source>
        <dbReference type="ARBA" id="ARBA00023175"/>
    </source>
</evidence>
<dbReference type="InterPro" id="IPR019821">
    <property type="entry name" value="Kinesin_motor_CS"/>
</dbReference>
<feature type="domain" description="Kinesin motor" evidence="14">
    <location>
        <begin position="363"/>
        <end position="708"/>
    </location>
</feature>
<dbReference type="Gene3D" id="3.40.850.10">
    <property type="entry name" value="Kinesin motor domain"/>
    <property type="match status" value="1"/>
</dbReference>
<dbReference type="PANTHER" id="PTHR47972">
    <property type="entry name" value="KINESIN-LIKE PROTEIN KLP-3"/>
    <property type="match status" value="1"/>
</dbReference>
<dbReference type="PROSITE" id="PS50067">
    <property type="entry name" value="KINESIN_MOTOR_2"/>
    <property type="match status" value="1"/>
</dbReference>
<comment type="subcellular location">
    <subcellularLocation>
        <location evidence="1">Cytoplasm</location>
        <location evidence="1">Cytoskeleton</location>
    </subcellularLocation>
</comment>
<feature type="coiled-coil region" evidence="12">
    <location>
        <begin position="213"/>
        <end position="279"/>
    </location>
</feature>
<dbReference type="GO" id="GO:0005874">
    <property type="term" value="C:microtubule"/>
    <property type="evidence" value="ECO:0007669"/>
    <property type="project" value="UniProtKB-KW"/>
</dbReference>
<feature type="region of interest" description="Disordered" evidence="13">
    <location>
        <begin position="17"/>
        <end position="167"/>
    </location>
</feature>
<evidence type="ECO:0000256" key="4">
    <source>
        <dbReference type="ARBA" id="ARBA00022701"/>
    </source>
</evidence>
<dbReference type="Proteomes" id="UP001347796">
    <property type="component" value="Unassembled WGS sequence"/>
</dbReference>
<dbReference type="SMART" id="SM00129">
    <property type="entry name" value="KISc"/>
    <property type="match status" value="1"/>
</dbReference>
<dbReference type="InterPro" id="IPR036961">
    <property type="entry name" value="Kinesin_motor_dom_sf"/>
</dbReference>
<dbReference type="PRINTS" id="PR00380">
    <property type="entry name" value="KINESINHEAVY"/>
</dbReference>
<keyword evidence="5 10" id="KW-0547">Nucleotide-binding</keyword>
<dbReference type="InterPro" id="IPR027640">
    <property type="entry name" value="Kinesin-like_fam"/>
</dbReference>
<protein>
    <recommendedName>
        <fullName evidence="11">Kinesin-like protein</fullName>
    </recommendedName>
</protein>
<keyword evidence="3" id="KW-0963">Cytoplasm</keyword>
<dbReference type="PANTHER" id="PTHR47972:SF45">
    <property type="entry name" value="PROTEIN CLARET SEGREGATIONAL"/>
    <property type="match status" value="1"/>
</dbReference>
<feature type="compositionally biased region" description="Low complexity" evidence="13">
    <location>
        <begin position="72"/>
        <end position="99"/>
    </location>
</feature>
<evidence type="ECO:0000256" key="10">
    <source>
        <dbReference type="PROSITE-ProRule" id="PRU00283"/>
    </source>
</evidence>
<evidence type="ECO:0000259" key="14">
    <source>
        <dbReference type="PROSITE" id="PS50067"/>
    </source>
</evidence>
<feature type="binding site" evidence="10">
    <location>
        <begin position="463"/>
        <end position="470"/>
    </location>
    <ligand>
        <name>ATP</name>
        <dbReference type="ChEBI" id="CHEBI:30616"/>
    </ligand>
</feature>
<feature type="coiled-coil region" evidence="12">
    <location>
        <begin position="322"/>
        <end position="363"/>
    </location>
</feature>
<evidence type="ECO:0000256" key="11">
    <source>
        <dbReference type="RuleBase" id="RU000394"/>
    </source>
</evidence>
<feature type="compositionally biased region" description="Polar residues" evidence="13">
    <location>
        <begin position="104"/>
        <end position="125"/>
    </location>
</feature>